<dbReference type="PANTHER" id="PTHR43353">
    <property type="entry name" value="SUCCINATE-SEMIALDEHYDE DEHYDROGENASE, MITOCHONDRIAL"/>
    <property type="match status" value="1"/>
</dbReference>
<dbReference type="eggNOG" id="KOG2451">
    <property type="taxonomic scope" value="Eukaryota"/>
</dbReference>
<keyword evidence="1 4" id="KW-0560">Oxidoreductase</keyword>
<dbReference type="GO" id="GO:0008802">
    <property type="term" value="F:betaine-aldehyde dehydrogenase (NAD+) activity"/>
    <property type="evidence" value="ECO:0007669"/>
    <property type="project" value="UniProtKB-EC"/>
</dbReference>
<evidence type="ECO:0000313" key="4">
    <source>
        <dbReference type="EMBL" id="EEF26680.1"/>
    </source>
</evidence>
<feature type="non-terminal residue" evidence="4">
    <location>
        <position position="1"/>
    </location>
</feature>
<evidence type="ECO:0000256" key="2">
    <source>
        <dbReference type="SAM" id="MobiDB-lite"/>
    </source>
</evidence>
<evidence type="ECO:0000256" key="1">
    <source>
        <dbReference type="ARBA" id="ARBA00023002"/>
    </source>
</evidence>
<feature type="domain" description="Aldehyde dehydrogenase" evidence="3">
    <location>
        <begin position="86"/>
        <end position="190"/>
    </location>
</feature>
<name>B9TBT4_RICCO</name>
<dbReference type="InterPro" id="IPR015590">
    <property type="entry name" value="Aldehyde_DH_dom"/>
</dbReference>
<dbReference type="EMBL" id="EQ976740">
    <property type="protein sequence ID" value="EEF26680.1"/>
    <property type="molecule type" value="Genomic_DNA"/>
</dbReference>
<dbReference type="InParanoid" id="B9TBT4"/>
<dbReference type="InterPro" id="IPR050740">
    <property type="entry name" value="Aldehyde_DH_Superfamily"/>
</dbReference>
<dbReference type="InterPro" id="IPR016162">
    <property type="entry name" value="Ald_DH_N"/>
</dbReference>
<dbReference type="Proteomes" id="UP000008311">
    <property type="component" value="Unassembled WGS sequence"/>
</dbReference>
<sequence length="197" mass="21631">PCRTPLSAAWPAAGGRRERRAHGIKDVFGRHAAAREPERFAPVCPATPPPPRPPCLSGQGRAASPQPDQQGSHMYKDVQLFINGEWTASASGRTIDVINPATEEVIGKIAHADRADLDRALEAASKGFETWRNMSAFERSKIMRRAADLLRERAEEVARLMTMEQGKPLAEAKMETLGAADTIDWFAEEPAPLWPLV</sequence>
<dbReference type="InterPro" id="IPR016161">
    <property type="entry name" value="Ald_DH/histidinol_DH"/>
</dbReference>
<gene>
    <name evidence="4" type="ORF">RCOM_0271000</name>
</gene>
<evidence type="ECO:0000313" key="5">
    <source>
        <dbReference type="Proteomes" id="UP000008311"/>
    </source>
</evidence>
<dbReference type="PANTHER" id="PTHR43353:SF5">
    <property type="entry name" value="SUCCINATE-SEMIALDEHYDE DEHYDROGENASE, MITOCHONDRIAL"/>
    <property type="match status" value="1"/>
</dbReference>
<dbReference type="SUPFAM" id="SSF53720">
    <property type="entry name" value="ALDH-like"/>
    <property type="match status" value="1"/>
</dbReference>
<feature type="compositionally biased region" description="Basic and acidic residues" evidence="2">
    <location>
        <begin position="21"/>
        <end position="39"/>
    </location>
</feature>
<dbReference type="Gene3D" id="3.40.605.10">
    <property type="entry name" value="Aldehyde Dehydrogenase, Chain A, domain 1"/>
    <property type="match status" value="1"/>
</dbReference>
<accession>B9TBT4</accession>
<dbReference type="AlphaFoldDB" id="B9TBT4"/>
<proteinExistence type="predicted"/>
<feature type="non-terminal residue" evidence="4">
    <location>
        <position position="197"/>
    </location>
</feature>
<dbReference type="Pfam" id="PF00171">
    <property type="entry name" value="Aldedh"/>
    <property type="match status" value="1"/>
</dbReference>
<dbReference type="EC" id="1.2.1.8" evidence="4"/>
<feature type="region of interest" description="Disordered" evidence="2">
    <location>
        <begin position="1"/>
        <end position="71"/>
    </location>
</feature>
<organism evidence="4 5">
    <name type="scientific">Ricinus communis</name>
    <name type="common">Castor bean</name>
    <dbReference type="NCBI Taxonomy" id="3988"/>
    <lineage>
        <taxon>Eukaryota</taxon>
        <taxon>Viridiplantae</taxon>
        <taxon>Streptophyta</taxon>
        <taxon>Embryophyta</taxon>
        <taxon>Tracheophyta</taxon>
        <taxon>Spermatophyta</taxon>
        <taxon>Magnoliopsida</taxon>
        <taxon>eudicotyledons</taxon>
        <taxon>Gunneridae</taxon>
        <taxon>Pentapetalae</taxon>
        <taxon>rosids</taxon>
        <taxon>fabids</taxon>
        <taxon>Malpighiales</taxon>
        <taxon>Euphorbiaceae</taxon>
        <taxon>Acalyphoideae</taxon>
        <taxon>Acalypheae</taxon>
        <taxon>Ricinus</taxon>
    </lineage>
</organism>
<keyword evidence="5" id="KW-1185">Reference proteome</keyword>
<protein>
    <submittedName>
        <fullName evidence="4">Succinate semialdehyde dehydrogenase, putative</fullName>
        <ecNumber evidence="4">1.2.1.8</ecNumber>
    </submittedName>
</protein>
<feature type="compositionally biased region" description="Pro residues" evidence="2">
    <location>
        <begin position="45"/>
        <end position="54"/>
    </location>
</feature>
<reference evidence="5" key="1">
    <citation type="journal article" date="2010" name="Nat. Biotechnol.">
        <title>Draft genome sequence of the oilseed species Ricinus communis.</title>
        <authorList>
            <person name="Chan A.P."/>
            <person name="Crabtree J."/>
            <person name="Zhao Q."/>
            <person name="Lorenzi H."/>
            <person name="Orvis J."/>
            <person name="Puiu D."/>
            <person name="Melake-Berhan A."/>
            <person name="Jones K.M."/>
            <person name="Redman J."/>
            <person name="Chen G."/>
            <person name="Cahoon E.B."/>
            <person name="Gedil M."/>
            <person name="Stanke M."/>
            <person name="Haas B.J."/>
            <person name="Wortman J.R."/>
            <person name="Fraser-Liggett C.M."/>
            <person name="Ravel J."/>
            <person name="Rabinowicz P.D."/>
        </authorList>
    </citation>
    <scope>NUCLEOTIDE SEQUENCE [LARGE SCALE GENOMIC DNA]</scope>
    <source>
        <strain evidence="5">cv. Hale</strain>
    </source>
</reference>
<dbReference type="STRING" id="3988.B9TBT4"/>
<evidence type="ECO:0000259" key="3">
    <source>
        <dbReference type="Pfam" id="PF00171"/>
    </source>
</evidence>